<dbReference type="AlphaFoldDB" id="A0AAU9P1K2"/>
<name>A0AAU9P1K2_9ASTR</name>
<dbReference type="GO" id="GO:0006508">
    <property type="term" value="P:proteolysis"/>
    <property type="evidence" value="ECO:0007669"/>
    <property type="project" value="InterPro"/>
</dbReference>
<dbReference type="PANTHER" id="PTHR11804">
    <property type="entry name" value="PROTEASE M3 THIMET OLIGOPEPTIDASE-RELATED"/>
    <property type="match status" value="1"/>
</dbReference>
<dbReference type="Proteomes" id="UP001157418">
    <property type="component" value="Unassembled WGS sequence"/>
</dbReference>
<feature type="domain" description="Oligopeptidase A N-terminal" evidence="1">
    <location>
        <begin position="143"/>
        <end position="276"/>
    </location>
</feature>
<organism evidence="2 3">
    <name type="scientific">Lactuca virosa</name>
    <dbReference type="NCBI Taxonomy" id="75947"/>
    <lineage>
        <taxon>Eukaryota</taxon>
        <taxon>Viridiplantae</taxon>
        <taxon>Streptophyta</taxon>
        <taxon>Embryophyta</taxon>
        <taxon>Tracheophyta</taxon>
        <taxon>Spermatophyta</taxon>
        <taxon>Magnoliopsida</taxon>
        <taxon>eudicotyledons</taxon>
        <taxon>Gunneridae</taxon>
        <taxon>Pentapetalae</taxon>
        <taxon>asterids</taxon>
        <taxon>campanulids</taxon>
        <taxon>Asterales</taxon>
        <taxon>Asteraceae</taxon>
        <taxon>Cichorioideae</taxon>
        <taxon>Cichorieae</taxon>
        <taxon>Lactucinae</taxon>
        <taxon>Lactuca</taxon>
    </lineage>
</organism>
<dbReference type="SUPFAM" id="SSF55486">
    <property type="entry name" value="Metalloproteases ('zincins'), catalytic domain"/>
    <property type="match status" value="1"/>
</dbReference>
<proteinExistence type="predicted"/>
<keyword evidence="3" id="KW-1185">Reference proteome</keyword>
<dbReference type="Gene3D" id="1.10.1370.40">
    <property type="match status" value="1"/>
</dbReference>
<accession>A0AAU9P1K2</accession>
<evidence type="ECO:0000259" key="1">
    <source>
        <dbReference type="Pfam" id="PF19310"/>
    </source>
</evidence>
<dbReference type="Pfam" id="PF19310">
    <property type="entry name" value="TOP_N"/>
    <property type="match status" value="1"/>
</dbReference>
<dbReference type="InterPro" id="IPR024077">
    <property type="entry name" value="Neurolysin/TOP_dom2"/>
</dbReference>
<comment type="caution">
    <text evidence="2">The sequence shown here is derived from an EMBL/GenBank/DDBJ whole genome shotgun (WGS) entry which is preliminary data.</text>
</comment>
<dbReference type="PANTHER" id="PTHR11804:SF83">
    <property type="entry name" value="LD37516P"/>
    <property type="match status" value="1"/>
</dbReference>
<dbReference type="Gene3D" id="1.10.1370.10">
    <property type="entry name" value="Neurolysin, domain 3"/>
    <property type="match status" value="1"/>
</dbReference>
<dbReference type="FunFam" id="1.10.1370.40:FF:000005">
    <property type="entry name" value="Organellar oligopeptidase A, chloroplastic/mitochondrial"/>
    <property type="match status" value="1"/>
</dbReference>
<sequence length="415" mass="46508">MTTSSSNSKARRCTPRISPEAVDDISTEGVVVAMVIVISLVRSFHRPLCSSSSSTPKYLLKSRICPFWSPSFLFYLPPPHRSTILRHSYSPSLSPAAAHRHGSFCSATLPSSMSTVSDDNTLLKDFVFPPFDAIDACHVRPGMRALLKNLDSDLVELEKTLEPSWPKLVEPLEKMLDRLSVVWGAVNHLKSVKDTPEVRYAIEEIQKFEFDLKLGQSKPIYNAFKAIRESPDWAGLSDAQKRIVKFITSSLLCPTDNCFITKGAVLSGVSLEDSKREEFNKIQQELTKLSRKFDENVLDATKIYSRLVTDKKEIEGLPATTLGLAAQTAISNVLGHENATAENGPWVFTLDAPSFMSVMQHAKNRALWREVYDVYITRSSVGRLDNTPVIEQILKLRLEKGKLLGYNNYAEIWKI</sequence>
<dbReference type="EMBL" id="CAKMRJ010005523">
    <property type="protein sequence ID" value="CAH1443823.1"/>
    <property type="molecule type" value="Genomic_DNA"/>
</dbReference>
<dbReference type="GO" id="GO:0006518">
    <property type="term" value="P:peptide metabolic process"/>
    <property type="evidence" value="ECO:0007669"/>
    <property type="project" value="TreeGrafter"/>
</dbReference>
<gene>
    <name evidence="2" type="ORF">LVIROSA_LOCUS29712</name>
</gene>
<evidence type="ECO:0000313" key="2">
    <source>
        <dbReference type="EMBL" id="CAH1443823.1"/>
    </source>
</evidence>
<dbReference type="InterPro" id="IPR045666">
    <property type="entry name" value="OpdA_N"/>
</dbReference>
<protein>
    <recommendedName>
        <fullName evidence="1">Oligopeptidase A N-terminal domain-containing protein</fullName>
    </recommendedName>
</protein>
<evidence type="ECO:0000313" key="3">
    <source>
        <dbReference type="Proteomes" id="UP001157418"/>
    </source>
</evidence>
<dbReference type="InterPro" id="IPR045090">
    <property type="entry name" value="Pept_M3A_M3B"/>
</dbReference>
<dbReference type="GO" id="GO:0004222">
    <property type="term" value="F:metalloendopeptidase activity"/>
    <property type="evidence" value="ECO:0007669"/>
    <property type="project" value="InterPro"/>
</dbReference>
<reference evidence="2 3" key="1">
    <citation type="submission" date="2022-01" db="EMBL/GenBank/DDBJ databases">
        <authorList>
            <person name="Xiong W."/>
            <person name="Schranz E."/>
        </authorList>
    </citation>
    <scope>NUCLEOTIDE SEQUENCE [LARGE SCALE GENOMIC DNA]</scope>
</reference>